<feature type="binding site" description="in other chain" evidence="6">
    <location>
        <position position="28"/>
    </location>
    <ligand>
        <name>5-phospho-alpha-D-ribose 1-diphosphate</name>
        <dbReference type="ChEBI" id="CHEBI:58017"/>
        <note>ligand shared between dimeric partners</note>
    </ligand>
</feature>
<comment type="catalytic activity">
    <reaction evidence="6">
        <text>orotidine 5'-phosphate + diphosphate = orotate + 5-phospho-alpha-D-ribose 1-diphosphate</text>
        <dbReference type="Rhea" id="RHEA:10380"/>
        <dbReference type="ChEBI" id="CHEBI:30839"/>
        <dbReference type="ChEBI" id="CHEBI:33019"/>
        <dbReference type="ChEBI" id="CHEBI:57538"/>
        <dbReference type="ChEBI" id="CHEBI:58017"/>
        <dbReference type="EC" id="2.4.2.10"/>
    </reaction>
</comment>
<dbReference type="PANTHER" id="PTHR19278:SF9">
    <property type="entry name" value="URIDINE 5'-MONOPHOSPHATE SYNTHASE"/>
    <property type="match status" value="1"/>
</dbReference>
<evidence type="ECO:0000256" key="6">
    <source>
        <dbReference type="HAMAP-Rule" id="MF_01208"/>
    </source>
</evidence>
<accession>A0A1F6VDS5</accession>
<dbReference type="CDD" id="cd06223">
    <property type="entry name" value="PRTases_typeI"/>
    <property type="match status" value="1"/>
</dbReference>
<feature type="binding site" evidence="6">
    <location>
        <position position="100"/>
    </location>
    <ligand>
        <name>5-phospho-alpha-D-ribose 1-diphosphate</name>
        <dbReference type="ChEBI" id="CHEBI:58017"/>
        <note>ligand shared between dimeric partners</note>
    </ligand>
</feature>
<dbReference type="GO" id="GO:0000287">
    <property type="term" value="F:magnesium ion binding"/>
    <property type="evidence" value="ECO:0007669"/>
    <property type="project" value="UniProtKB-UniRule"/>
</dbReference>
<comment type="caution">
    <text evidence="6">Lacks conserved residue(s) required for the propagation of feature annotation.</text>
</comment>
<dbReference type="InterPro" id="IPR000836">
    <property type="entry name" value="PRTase_dom"/>
</dbReference>
<sequence>MNTEQKVARALLSIGAVGFVPDNPITFKSGIVSPVYIDNRKLPFHPKEWKVIIEGFAKIIKKEKIKAEVIAGVEAAGIPHSAALGFFTKTSSVFVRKEAKDHGTKKMIEGGSVLNRHVLLVEDLVTTGGSSLGAVHHVRKGGGKISHCLVIVSYNFPSSKEAFHNAKMKLHAITSFPVILDEAKKLGIIQGKTLAKIEDWFQEHTGHTK</sequence>
<feature type="binding site" evidence="6">
    <location>
        <position position="126"/>
    </location>
    <ligand>
        <name>orotate</name>
        <dbReference type="ChEBI" id="CHEBI:30839"/>
    </ligand>
</feature>
<evidence type="ECO:0000313" key="9">
    <source>
        <dbReference type="Proteomes" id="UP000178235"/>
    </source>
</evidence>
<protein>
    <recommendedName>
        <fullName evidence="2 6">Orotate phosphoribosyltransferase</fullName>
        <shortName evidence="6">OPRT</shortName>
        <shortName evidence="6">OPRTase</shortName>
        <ecNumber evidence="2 6">2.4.2.10</ecNumber>
    </recommendedName>
</protein>
<feature type="binding site" description="in other chain" evidence="6">
    <location>
        <begin position="122"/>
        <end position="130"/>
    </location>
    <ligand>
        <name>5-phospho-alpha-D-ribose 1-diphosphate</name>
        <dbReference type="ChEBI" id="CHEBI:58017"/>
        <note>ligand shared between dimeric partners</note>
    </ligand>
</feature>
<evidence type="ECO:0000256" key="3">
    <source>
        <dbReference type="ARBA" id="ARBA00022676"/>
    </source>
</evidence>
<dbReference type="Pfam" id="PF00156">
    <property type="entry name" value="Pribosyltran"/>
    <property type="match status" value="1"/>
</dbReference>
<dbReference type="AlphaFoldDB" id="A0A1F6VDS5"/>
<dbReference type="InterPro" id="IPR004467">
    <property type="entry name" value="Or_phspho_trans_dom"/>
</dbReference>
<feature type="binding site" description="in other chain" evidence="6">
    <location>
        <position position="97"/>
    </location>
    <ligand>
        <name>5-phospho-alpha-D-ribose 1-diphosphate</name>
        <dbReference type="ChEBI" id="CHEBI:58017"/>
        <note>ligand shared between dimeric partners</note>
    </ligand>
</feature>
<feature type="domain" description="Phosphoribosyltransferase" evidence="7">
    <location>
        <begin position="48"/>
        <end position="153"/>
    </location>
</feature>
<keyword evidence="3 6" id="KW-0328">Glycosyltransferase</keyword>
<dbReference type="HAMAP" id="MF_01208">
    <property type="entry name" value="PyrE"/>
    <property type="match status" value="1"/>
</dbReference>
<proteinExistence type="inferred from homology"/>
<evidence type="ECO:0000256" key="5">
    <source>
        <dbReference type="ARBA" id="ARBA00022975"/>
    </source>
</evidence>
<comment type="caution">
    <text evidence="8">The sequence shown here is derived from an EMBL/GenBank/DDBJ whole genome shotgun (WGS) entry which is preliminary data.</text>
</comment>
<dbReference type="NCBIfam" id="TIGR00336">
    <property type="entry name" value="pyrE"/>
    <property type="match status" value="1"/>
</dbReference>
<dbReference type="EMBL" id="MFTS01000010">
    <property type="protein sequence ID" value="OGI67780.1"/>
    <property type="molecule type" value="Genomic_DNA"/>
</dbReference>
<dbReference type="GO" id="GO:0019856">
    <property type="term" value="P:pyrimidine nucleobase biosynthetic process"/>
    <property type="evidence" value="ECO:0007669"/>
    <property type="project" value="TreeGrafter"/>
</dbReference>
<dbReference type="EC" id="2.4.2.10" evidence="2 6"/>
<dbReference type="Proteomes" id="UP000178235">
    <property type="component" value="Unassembled WGS sequence"/>
</dbReference>
<dbReference type="UniPathway" id="UPA00070">
    <property type="reaction ID" value="UER00119"/>
</dbReference>
<dbReference type="GO" id="GO:0004588">
    <property type="term" value="F:orotate phosphoribosyltransferase activity"/>
    <property type="evidence" value="ECO:0007669"/>
    <property type="project" value="UniProtKB-UniRule"/>
</dbReference>
<evidence type="ECO:0000256" key="2">
    <source>
        <dbReference type="ARBA" id="ARBA00011971"/>
    </source>
</evidence>
<keyword evidence="6" id="KW-0460">Magnesium</keyword>
<dbReference type="InterPro" id="IPR023031">
    <property type="entry name" value="OPRT"/>
</dbReference>
<evidence type="ECO:0000313" key="8">
    <source>
        <dbReference type="EMBL" id="OGI67780.1"/>
    </source>
</evidence>
<name>A0A1F6VDS5_9BACT</name>
<reference evidence="8 9" key="1">
    <citation type="journal article" date="2016" name="Nat. Commun.">
        <title>Thousands of microbial genomes shed light on interconnected biogeochemical processes in an aquifer system.</title>
        <authorList>
            <person name="Anantharaman K."/>
            <person name="Brown C.T."/>
            <person name="Hug L.A."/>
            <person name="Sharon I."/>
            <person name="Castelle C.J."/>
            <person name="Probst A.J."/>
            <person name="Thomas B.C."/>
            <person name="Singh A."/>
            <person name="Wilkins M.J."/>
            <person name="Karaoz U."/>
            <person name="Brodie E.L."/>
            <person name="Williams K.H."/>
            <person name="Hubbard S.S."/>
            <person name="Banfield J.F."/>
        </authorList>
    </citation>
    <scope>NUCLEOTIDE SEQUENCE [LARGE SCALE GENOMIC DNA]</scope>
</reference>
<keyword evidence="5 6" id="KW-0665">Pyrimidine biosynthesis</keyword>
<comment type="cofactor">
    <cofactor evidence="6">
        <name>Mg(2+)</name>
        <dbReference type="ChEBI" id="CHEBI:18420"/>
    </cofactor>
</comment>
<dbReference type="GO" id="GO:0044205">
    <property type="term" value="P:'de novo' UMP biosynthetic process"/>
    <property type="evidence" value="ECO:0007669"/>
    <property type="project" value="UniProtKB-UniRule"/>
</dbReference>
<evidence type="ECO:0000256" key="1">
    <source>
        <dbReference type="ARBA" id="ARBA00004889"/>
    </source>
</evidence>
<dbReference type="PANTHER" id="PTHR19278">
    <property type="entry name" value="OROTATE PHOSPHORIBOSYLTRANSFERASE"/>
    <property type="match status" value="1"/>
</dbReference>
<evidence type="ECO:0000256" key="4">
    <source>
        <dbReference type="ARBA" id="ARBA00022679"/>
    </source>
</evidence>
<comment type="function">
    <text evidence="6">Catalyzes the transfer of a ribosyl phosphate group from 5-phosphoribose 1-diphosphate to orotate, leading to the formation of orotidine monophosphate (OMP).</text>
</comment>
<evidence type="ECO:0000259" key="7">
    <source>
        <dbReference type="Pfam" id="PF00156"/>
    </source>
</evidence>
<organism evidence="8 9">
    <name type="scientific">Candidatus Nomurabacteria bacterium RIFCSPHIGHO2_01_FULL_42_15</name>
    <dbReference type="NCBI Taxonomy" id="1801742"/>
    <lineage>
        <taxon>Bacteria</taxon>
        <taxon>Candidatus Nomuraibacteriota</taxon>
    </lineage>
</organism>
<dbReference type="Gene3D" id="3.40.50.2020">
    <property type="match status" value="1"/>
</dbReference>
<feature type="binding site" evidence="6">
    <location>
        <position position="102"/>
    </location>
    <ligand>
        <name>5-phospho-alpha-D-ribose 1-diphosphate</name>
        <dbReference type="ChEBI" id="CHEBI:58017"/>
        <note>ligand shared between dimeric partners</note>
    </ligand>
</feature>
<comment type="subunit">
    <text evidence="6">Homodimer.</text>
</comment>
<gene>
    <name evidence="6" type="primary">pyrE</name>
    <name evidence="8" type="ORF">A2738_00490</name>
</gene>
<dbReference type="SUPFAM" id="SSF53271">
    <property type="entry name" value="PRTase-like"/>
    <property type="match status" value="1"/>
</dbReference>
<comment type="similarity">
    <text evidence="6">Belongs to the purine/pyrimidine phosphoribosyltransferase family. PyrE subfamily.</text>
</comment>
<feature type="binding site" evidence="6">
    <location>
        <position position="96"/>
    </location>
    <ligand>
        <name>5-phospho-alpha-D-ribose 1-diphosphate</name>
        <dbReference type="ChEBI" id="CHEBI:58017"/>
        <note>ligand shared between dimeric partners</note>
    </ligand>
</feature>
<comment type="pathway">
    <text evidence="1 6">Pyrimidine metabolism; UMP biosynthesis via de novo pathway; UMP from orotate: step 1/2.</text>
</comment>
<keyword evidence="4 6" id="KW-0808">Transferase</keyword>
<dbReference type="InterPro" id="IPR029057">
    <property type="entry name" value="PRTase-like"/>
</dbReference>